<gene>
    <name evidence="3" type="ORF">PCANC_16546</name>
    <name evidence="2" type="ORF">PCASD_13103</name>
</gene>
<feature type="region of interest" description="Disordered" evidence="1">
    <location>
        <begin position="557"/>
        <end position="578"/>
    </location>
</feature>
<feature type="compositionally biased region" description="Polar residues" evidence="1">
    <location>
        <begin position="711"/>
        <end position="721"/>
    </location>
</feature>
<dbReference type="EMBL" id="PGCI01000205">
    <property type="protein sequence ID" value="PLW34080.1"/>
    <property type="molecule type" value="Genomic_DNA"/>
</dbReference>
<dbReference type="EMBL" id="PGCJ01000205">
    <property type="protein sequence ID" value="PLW38592.1"/>
    <property type="molecule type" value="Genomic_DNA"/>
</dbReference>
<feature type="region of interest" description="Disordered" evidence="1">
    <location>
        <begin position="1"/>
        <end position="30"/>
    </location>
</feature>
<evidence type="ECO:0000313" key="5">
    <source>
        <dbReference type="Proteomes" id="UP000235392"/>
    </source>
</evidence>
<feature type="compositionally biased region" description="Acidic residues" evidence="1">
    <location>
        <begin position="780"/>
        <end position="802"/>
    </location>
</feature>
<comment type="caution">
    <text evidence="3">The sequence shown here is derived from an EMBL/GenBank/DDBJ whole genome shotgun (WGS) entry which is preliminary data.</text>
</comment>
<dbReference type="Proteomes" id="UP000235392">
    <property type="component" value="Unassembled WGS sequence"/>
</dbReference>
<feature type="compositionally biased region" description="Basic residues" evidence="1">
    <location>
        <begin position="724"/>
        <end position="745"/>
    </location>
</feature>
<protein>
    <submittedName>
        <fullName evidence="3">Uncharacterized protein</fullName>
    </submittedName>
</protein>
<evidence type="ECO:0000313" key="4">
    <source>
        <dbReference type="Proteomes" id="UP000235388"/>
    </source>
</evidence>
<evidence type="ECO:0000313" key="2">
    <source>
        <dbReference type="EMBL" id="PLW34080.1"/>
    </source>
</evidence>
<dbReference type="AlphaFoldDB" id="A0A2N5ULG7"/>
<feature type="region of interest" description="Disordered" evidence="1">
    <location>
        <begin position="707"/>
        <end position="802"/>
    </location>
</feature>
<feature type="compositionally biased region" description="Acidic residues" evidence="1">
    <location>
        <begin position="749"/>
        <end position="767"/>
    </location>
</feature>
<dbReference type="Proteomes" id="UP000235388">
    <property type="component" value="Unassembled WGS sequence"/>
</dbReference>
<name>A0A2N5ULG7_9BASI</name>
<proteinExistence type="predicted"/>
<keyword evidence="4" id="KW-1185">Reference proteome</keyword>
<dbReference type="OrthoDB" id="10567841at2759"/>
<organism evidence="3 4">
    <name type="scientific">Puccinia coronata f. sp. avenae</name>
    <dbReference type="NCBI Taxonomy" id="200324"/>
    <lineage>
        <taxon>Eukaryota</taxon>
        <taxon>Fungi</taxon>
        <taxon>Dikarya</taxon>
        <taxon>Basidiomycota</taxon>
        <taxon>Pucciniomycotina</taxon>
        <taxon>Pucciniomycetes</taxon>
        <taxon>Pucciniales</taxon>
        <taxon>Pucciniaceae</taxon>
        <taxon>Puccinia</taxon>
    </lineage>
</organism>
<evidence type="ECO:0000313" key="3">
    <source>
        <dbReference type="EMBL" id="PLW38592.1"/>
    </source>
</evidence>
<sequence length="802" mass="89015">MNQPNAFNCGPDGRLAISEDHSNRSAPPHQPALLANHNAQHFQLANIPQQHGVPTNICQPNNNYQQRSFTHLPAKNHQEHVVSANNHNENQSPTNTTTEWPILPFITKMTAFLLITKEYQISTIPSLYLANNTRLASDTPTSLGTTLSWSLTGVAPLTSHALPNDLNTLNNLHGTQGSASIASGVAPFNHCDLSCIISPTPSGVTPFTPPASALATGPVSRKHKKYVASRATKKNSVLSKATYQAAIAGRPPASNLTGLQSDTLRPEIGETQLEDQDADVDNDLQCNDEQIGLDSSMLGSEDKETLPSTQKAIEATNDNDKSRMVLDDEIAQTLQEQPMDELRRLADKHGHYERLTAKDRLAFEEIYKQYQRNLYVLAIKKLYKIKAVLNCVGNASSSRASTIYNNFVHYNPEASRVWNDASEVFNDRLRECGRLWRLLSSEAQEKYRDPEYLASFPPPVKKDVNPSQSDYGHCKKAPKVDGHRWAQKMFLDLKNFGERYQIETFMGVVSRDVNSSLVLSGGSAAGEQFFNMYPQDQNPLGRFFRLVHGQETIKDITGQEPAPFGNKKPRQPRLGKEDSRANMEYCMGGKEANATEIRRILLEALGKATNNRQFDKWPGTKASEKLATLKVTLSVKENDQQIVPKDFCVNPGHILIAEQRRLLAALKQGWVEFAGPSRDEDATPIGHLEQDTTSVCVVCASKKKKNTTKTSVVAGNSSQVPRRSAPRKKSKHSATISRKRKRVRRSNSDLDDTSMDSNDNTEDEVEYDGNTSSSGSSSEQEGDEDEREGDEDEQEGDEDDNE</sequence>
<evidence type="ECO:0000256" key="1">
    <source>
        <dbReference type="SAM" id="MobiDB-lite"/>
    </source>
</evidence>
<accession>A0A2N5ULG7</accession>
<reference evidence="4 5" key="1">
    <citation type="submission" date="2017-11" db="EMBL/GenBank/DDBJ databases">
        <title>De novo assembly and phasing of dikaryotic genomes from two isolates of Puccinia coronata f. sp. avenae, the causal agent of oat crown rust.</title>
        <authorList>
            <person name="Miller M.E."/>
            <person name="Zhang Y."/>
            <person name="Omidvar V."/>
            <person name="Sperschneider J."/>
            <person name="Schwessinger B."/>
            <person name="Raley C."/>
            <person name="Palmer J.M."/>
            <person name="Garnica D."/>
            <person name="Upadhyaya N."/>
            <person name="Rathjen J."/>
            <person name="Taylor J.M."/>
            <person name="Park R.F."/>
            <person name="Dodds P.N."/>
            <person name="Hirsch C.D."/>
            <person name="Kianian S.F."/>
            <person name="Figueroa M."/>
        </authorList>
    </citation>
    <scope>NUCLEOTIDE SEQUENCE [LARGE SCALE GENOMIC DNA]</scope>
    <source>
        <strain evidence="3">12NC29</strain>
        <strain evidence="2">12SD80</strain>
    </source>
</reference>